<dbReference type="PANTHER" id="PTHR11774:SF4">
    <property type="entry name" value="GERANYLGERANYL TRANSFERASE TYPE-1 SUBUNIT BETA"/>
    <property type="match status" value="1"/>
</dbReference>
<keyword evidence="11" id="KW-0460">Magnesium</keyword>
<evidence type="ECO:0000256" key="6">
    <source>
        <dbReference type="ARBA" id="ARBA00022602"/>
    </source>
</evidence>
<comment type="cofactor">
    <cofactor evidence="2">
        <name>Zn(2+)</name>
        <dbReference type="ChEBI" id="CHEBI:29105"/>
    </cofactor>
</comment>
<evidence type="ECO:0000256" key="11">
    <source>
        <dbReference type="ARBA" id="ARBA00022842"/>
    </source>
</evidence>
<dbReference type="Pfam" id="PF00432">
    <property type="entry name" value="Prenyltrans"/>
    <property type="match status" value="1"/>
</dbReference>
<dbReference type="CDD" id="cd02895">
    <property type="entry name" value="GGTase-I"/>
    <property type="match status" value="1"/>
</dbReference>
<dbReference type="EC" id="2.5.1.59" evidence="4"/>
<evidence type="ECO:0000313" key="15">
    <source>
        <dbReference type="Proteomes" id="UP001201812"/>
    </source>
</evidence>
<organism evidence="14 15">
    <name type="scientific">Ditylenchus destructor</name>
    <dbReference type="NCBI Taxonomy" id="166010"/>
    <lineage>
        <taxon>Eukaryota</taxon>
        <taxon>Metazoa</taxon>
        <taxon>Ecdysozoa</taxon>
        <taxon>Nematoda</taxon>
        <taxon>Chromadorea</taxon>
        <taxon>Rhabditida</taxon>
        <taxon>Tylenchina</taxon>
        <taxon>Tylenchomorpha</taxon>
        <taxon>Sphaerularioidea</taxon>
        <taxon>Anguinidae</taxon>
        <taxon>Anguininae</taxon>
        <taxon>Ditylenchus</taxon>
    </lineage>
</organism>
<sequence>MVAEDFLVKKHLRLISRCLGVLPSAYVGFYNSRPTLLFFLLSSLDVLDRLDTALTEESKQDIIKFLYDLQIESNSGLPLDVSGFCGSLCHIENSKSEQSTDPDSYYDCAHIAQTYTALCCLLVLGDDLKQVDSRAILSGVSRCQKDDGSFCAFGFQNSENDMRFVYCAVAICFILNDYSFINTEKLKHFIRNSINYDGGIGQGPMYESHGGSTYCAIASLYMLGNLWDNSVITKKQIERLKNWALLKQDEGFHGRTNKPDDSCYAFWIGATLSMLNSQYLVDETKVRSFLIRTQDELIGGFSKYEDSTSDALHTYFSIAALSIFEEPLLNPIFPPLNISRRAYEHLMRIRPR</sequence>
<dbReference type="Gene3D" id="1.50.10.20">
    <property type="match status" value="1"/>
</dbReference>
<dbReference type="Proteomes" id="UP001201812">
    <property type="component" value="Unassembled WGS sequence"/>
</dbReference>
<proteinExistence type="inferred from homology"/>
<dbReference type="GO" id="GO:0046872">
    <property type="term" value="F:metal ion binding"/>
    <property type="evidence" value="ECO:0007669"/>
    <property type="project" value="UniProtKB-KW"/>
</dbReference>
<dbReference type="InterPro" id="IPR041960">
    <property type="entry name" value="GGTase_I_beta"/>
</dbReference>
<evidence type="ECO:0000256" key="1">
    <source>
        <dbReference type="ARBA" id="ARBA00001946"/>
    </source>
</evidence>
<accession>A0AAD4NE65</accession>
<reference evidence="14" key="1">
    <citation type="submission" date="2022-01" db="EMBL/GenBank/DDBJ databases">
        <title>Genome Sequence Resource for Two Populations of Ditylenchus destructor, the Migratory Endoparasitic Phytonematode.</title>
        <authorList>
            <person name="Zhang H."/>
            <person name="Lin R."/>
            <person name="Xie B."/>
        </authorList>
    </citation>
    <scope>NUCLEOTIDE SEQUENCE</scope>
    <source>
        <strain evidence="14">BazhouSP</strain>
    </source>
</reference>
<evidence type="ECO:0000256" key="10">
    <source>
        <dbReference type="ARBA" id="ARBA00022833"/>
    </source>
</evidence>
<keyword evidence="10" id="KW-0862">Zinc</keyword>
<comment type="cofactor">
    <cofactor evidence="1">
        <name>Mg(2+)</name>
        <dbReference type="ChEBI" id="CHEBI:18420"/>
    </cofactor>
</comment>
<evidence type="ECO:0000256" key="9">
    <source>
        <dbReference type="ARBA" id="ARBA00022737"/>
    </source>
</evidence>
<evidence type="ECO:0000256" key="7">
    <source>
        <dbReference type="ARBA" id="ARBA00022679"/>
    </source>
</evidence>
<comment type="similarity">
    <text evidence="3">Belongs to the protein prenyltransferase subunit beta family.</text>
</comment>
<keyword evidence="8" id="KW-0479">Metal-binding</keyword>
<gene>
    <name evidence="14" type="ORF">DdX_00691</name>
</gene>
<evidence type="ECO:0000256" key="8">
    <source>
        <dbReference type="ARBA" id="ARBA00022723"/>
    </source>
</evidence>
<dbReference type="InterPro" id="IPR001330">
    <property type="entry name" value="Prenyltrans"/>
</dbReference>
<keyword evidence="15" id="KW-1185">Reference proteome</keyword>
<dbReference type="AlphaFoldDB" id="A0AAD4NE65"/>
<feature type="domain" description="Prenyltransferase alpha-alpha toroid" evidence="13">
    <location>
        <begin position="6"/>
        <end position="338"/>
    </location>
</feature>
<keyword evidence="7" id="KW-0808">Transferase</keyword>
<dbReference type="InterPro" id="IPR008930">
    <property type="entry name" value="Terpenoid_cyclase/PrenylTrfase"/>
</dbReference>
<evidence type="ECO:0000259" key="13">
    <source>
        <dbReference type="Pfam" id="PF00432"/>
    </source>
</evidence>
<evidence type="ECO:0000313" key="14">
    <source>
        <dbReference type="EMBL" id="KAI1728502.1"/>
    </source>
</evidence>
<dbReference type="EMBL" id="JAKKPZ010000001">
    <property type="protein sequence ID" value="KAI1728502.1"/>
    <property type="molecule type" value="Genomic_DNA"/>
</dbReference>
<evidence type="ECO:0000256" key="4">
    <source>
        <dbReference type="ARBA" id="ARBA00012700"/>
    </source>
</evidence>
<evidence type="ECO:0000256" key="12">
    <source>
        <dbReference type="ARBA" id="ARBA00031713"/>
    </source>
</evidence>
<dbReference type="GO" id="GO:0005953">
    <property type="term" value="C:CAAX-protein geranylgeranyltransferase complex"/>
    <property type="evidence" value="ECO:0007669"/>
    <property type="project" value="InterPro"/>
</dbReference>
<protein>
    <recommendedName>
        <fullName evidence="5">Geranylgeranyl transferase type-1 subunit beta</fullName>
        <ecNumber evidence="4">2.5.1.59</ecNumber>
    </recommendedName>
    <alternativeName>
        <fullName evidence="12">Geranylgeranyl transferase type I subunit beta</fullName>
    </alternativeName>
</protein>
<name>A0AAD4NE65_9BILA</name>
<evidence type="ECO:0000256" key="3">
    <source>
        <dbReference type="ARBA" id="ARBA00010497"/>
    </source>
</evidence>
<comment type="caution">
    <text evidence="14">The sequence shown here is derived from an EMBL/GenBank/DDBJ whole genome shotgun (WGS) entry which is preliminary data.</text>
</comment>
<evidence type="ECO:0000256" key="2">
    <source>
        <dbReference type="ARBA" id="ARBA00001947"/>
    </source>
</evidence>
<dbReference type="PANTHER" id="PTHR11774">
    <property type="entry name" value="GERANYLGERANYL TRANSFERASE TYPE BETA SUBUNIT"/>
    <property type="match status" value="1"/>
</dbReference>
<evidence type="ECO:0000256" key="5">
    <source>
        <dbReference type="ARBA" id="ARBA00020603"/>
    </source>
</evidence>
<keyword evidence="6" id="KW-0637">Prenyltransferase</keyword>
<dbReference type="GO" id="GO:0004662">
    <property type="term" value="F:CAAX-protein geranylgeranyltransferase activity"/>
    <property type="evidence" value="ECO:0007669"/>
    <property type="project" value="UniProtKB-EC"/>
</dbReference>
<keyword evidence="9" id="KW-0677">Repeat</keyword>
<dbReference type="SUPFAM" id="SSF48239">
    <property type="entry name" value="Terpenoid cyclases/Protein prenyltransferases"/>
    <property type="match status" value="1"/>
</dbReference>
<dbReference type="InterPro" id="IPR045089">
    <property type="entry name" value="PGGT1B-like"/>
</dbReference>